<sequence>MNGDDDNSSELSIESPYFLFRLFESDVIAAEIDWEDEKFVFYPVNTLPDGHTGP</sequence>
<organism evidence="1 2">
    <name type="scientific">Natrinema longum</name>
    <dbReference type="NCBI Taxonomy" id="370324"/>
    <lineage>
        <taxon>Archaea</taxon>
        <taxon>Methanobacteriati</taxon>
        <taxon>Methanobacteriota</taxon>
        <taxon>Stenosarchaea group</taxon>
        <taxon>Halobacteria</taxon>
        <taxon>Halobacteriales</taxon>
        <taxon>Natrialbaceae</taxon>
        <taxon>Natrinema</taxon>
    </lineage>
</organism>
<reference evidence="1 2" key="1">
    <citation type="journal article" date="2006" name="Int. J. Syst. Evol. Microbiol.">
        <title>Haloterrigena longa sp. nov. and Haloterrigena limicola sp. nov., extremely halophilic archaea isolated from a salt lake.</title>
        <authorList>
            <person name="Cui H.L."/>
            <person name="Tohty D."/>
            <person name="Zhou P.J."/>
            <person name="Liu S.J."/>
        </authorList>
    </citation>
    <scope>NUCLEOTIDE SEQUENCE [LARGE SCALE GENOMIC DNA]</scope>
    <source>
        <strain evidence="1 2">ABH32</strain>
    </source>
</reference>
<evidence type="ECO:0000313" key="1">
    <source>
        <dbReference type="EMBL" id="QSW85520.1"/>
    </source>
</evidence>
<dbReference type="KEGG" id="hlo:J0X27_01350"/>
<dbReference type="AlphaFoldDB" id="A0A8A2UA23"/>
<accession>A0A8A2UA23</accession>
<proteinExistence type="predicted"/>
<dbReference type="Proteomes" id="UP000663191">
    <property type="component" value="Chromosome"/>
</dbReference>
<dbReference type="EMBL" id="CP071463">
    <property type="protein sequence ID" value="QSW85520.1"/>
    <property type="molecule type" value="Genomic_DNA"/>
</dbReference>
<evidence type="ECO:0000313" key="2">
    <source>
        <dbReference type="Proteomes" id="UP000663191"/>
    </source>
</evidence>
<dbReference type="OrthoDB" id="189762at2157"/>
<name>A0A8A2UA23_9EURY</name>
<dbReference type="GeneID" id="63182348"/>
<gene>
    <name evidence="1" type="ORF">J0X27_01350</name>
</gene>
<dbReference type="RefSeq" id="WP_169924347.1">
    <property type="nucleotide sequence ID" value="NZ_CP071463.1"/>
</dbReference>
<protein>
    <submittedName>
        <fullName evidence="1">Uncharacterized protein</fullName>
    </submittedName>
</protein>
<keyword evidence="2" id="KW-1185">Reference proteome</keyword>